<organism evidence="2">
    <name type="scientific">Kitasatospora sp. CMC57</name>
    <dbReference type="NCBI Taxonomy" id="3231513"/>
    <lineage>
        <taxon>Bacteria</taxon>
        <taxon>Bacillati</taxon>
        <taxon>Actinomycetota</taxon>
        <taxon>Actinomycetes</taxon>
        <taxon>Kitasatosporales</taxon>
        <taxon>Streptomycetaceae</taxon>
        <taxon>Kitasatospora</taxon>
    </lineage>
</organism>
<sequence>MRGMAVLVGSFRMGAGLVAPDFAGMSGHQTELSGRGLPRRRGQSEVKVSSAECGDLAAMGLLPMPL</sequence>
<reference evidence="2" key="1">
    <citation type="submission" date="2024-07" db="EMBL/GenBank/DDBJ databases">
        <title>Complete genome sequences of cellulolytic bacteria, Kitasatospora sp. CMC57 and Streptomyces sp. CMC78, isolated from Japanese agricultural soil.</title>
        <authorList>
            <person name="Hashimoto T."/>
            <person name="Ito M."/>
            <person name="Iwamoto M."/>
            <person name="Fukahori D."/>
            <person name="Shoda T."/>
            <person name="Sakoda M."/>
            <person name="Morohoshi T."/>
            <person name="Mitsuboshi M."/>
            <person name="Nishizawa T."/>
        </authorList>
    </citation>
    <scope>NUCLEOTIDE SEQUENCE</scope>
    <source>
        <strain evidence="2">CMC57</strain>
    </source>
</reference>
<feature type="region of interest" description="Disordered" evidence="1">
    <location>
        <begin position="28"/>
        <end position="48"/>
    </location>
</feature>
<proteinExistence type="predicted"/>
<dbReference type="EMBL" id="AP035881">
    <property type="protein sequence ID" value="BFP46678.1"/>
    <property type="molecule type" value="Genomic_DNA"/>
</dbReference>
<name>A0AB33JV16_9ACTN</name>
<accession>A0AB33JV16</accession>
<evidence type="ECO:0000256" key="1">
    <source>
        <dbReference type="SAM" id="MobiDB-lite"/>
    </source>
</evidence>
<gene>
    <name evidence="2" type="ORF">KCMC57_30460</name>
</gene>
<evidence type="ECO:0008006" key="3">
    <source>
        <dbReference type="Google" id="ProtNLM"/>
    </source>
</evidence>
<evidence type="ECO:0000313" key="2">
    <source>
        <dbReference type="EMBL" id="BFP46678.1"/>
    </source>
</evidence>
<dbReference type="AlphaFoldDB" id="A0AB33JV16"/>
<protein>
    <recommendedName>
        <fullName evidence="3">Transposase</fullName>
    </recommendedName>
</protein>